<dbReference type="InParanoid" id="A2DAU8"/>
<dbReference type="EMBL" id="DS113183">
    <property type="protein sequence ID" value="EAY22601.1"/>
    <property type="molecule type" value="Genomic_DNA"/>
</dbReference>
<reference evidence="1" key="2">
    <citation type="journal article" date="2007" name="Science">
        <title>Draft genome sequence of the sexually transmitted pathogen Trichomonas vaginalis.</title>
        <authorList>
            <person name="Carlton J.M."/>
            <person name="Hirt R.P."/>
            <person name="Silva J.C."/>
            <person name="Delcher A.L."/>
            <person name="Schatz M."/>
            <person name="Zhao Q."/>
            <person name="Wortman J.R."/>
            <person name="Bidwell S.L."/>
            <person name="Alsmark U.C.M."/>
            <person name="Besteiro S."/>
            <person name="Sicheritz-Ponten T."/>
            <person name="Noel C.J."/>
            <person name="Dacks J.B."/>
            <person name="Foster P.G."/>
            <person name="Simillion C."/>
            <person name="Van de Peer Y."/>
            <person name="Miranda-Saavedra D."/>
            <person name="Barton G.J."/>
            <person name="Westrop G.D."/>
            <person name="Mueller S."/>
            <person name="Dessi D."/>
            <person name="Fiori P.L."/>
            <person name="Ren Q."/>
            <person name="Paulsen I."/>
            <person name="Zhang H."/>
            <person name="Bastida-Corcuera F.D."/>
            <person name="Simoes-Barbosa A."/>
            <person name="Brown M.T."/>
            <person name="Hayes R.D."/>
            <person name="Mukherjee M."/>
            <person name="Okumura C.Y."/>
            <person name="Schneider R."/>
            <person name="Smith A.J."/>
            <person name="Vanacova S."/>
            <person name="Villalvazo M."/>
            <person name="Haas B.J."/>
            <person name="Pertea M."/>
            <person name="Feldblyum T.V."/>
            <person name="Utterback T.R."/>
            <person name="Shu C.L."/>
            <person name="Osoegawa K."/>
            <person name="de Jong P.J."/>
            <person name="Hrdy I."/>
            <person name="Horvathova L."/>
            <person name="Zubacova Z."/>
            <person name="Dolezal P."/>
            <person name="Malik S.B."/>
            <person name="Logsdon J.M. Jr."/>
            <person name="Henze K."/>
            <person name="Gupta A."/>
            <person name="Wang C.C."/>
            <person name="Dunne R.L."/>
            <person name="Upcroft J.A."/>
            <person name="Upcroft P."/>
            <person name="White O."/>
            <person name="Salzberg S.L."/>
            <person name="Tang P."/>
            <person name="Chiu C.-H."/>
            <person name="Lee Y.-S."/>
            <person name="Embley T.M."/>
            <person name="Coombs G.H."/>
            <person name="Mottram J.C."/>
            <person name="Tachezy J."/>
            <person name="Fraser-Liggett C.M."/>
            <person name="Johnson P.J."/>
        </authorList>
    </citation>
    <scope>NUCLEOTIDE SEQUENCE [LARGE SCALE GENOMIC DNA]</scope>
    <source>
        <strain evidence="1">G3</strain>
    </source>
</reference>
<protein>
    <recommendedName>
        <fullName evidence="3">Protein kinase domain-containing protein</fullName>
    </recommendedName>
</protein>
<dbReference type="Proteomes" id="UP000001542">
    <property type="component" value="Unassembled WGS sequence"/>
</dbReference>
<dbReference type="Gene3D" id="1.10.510.10">
    <property type="entry name" value="Transferase(Phosphotransferase) domain 1"/>
    <property type="match status" value="1"/>
</dbReference>
<gene>
    <name evidence="1" type="ORF">TVAG_036260</name>
</gene>
<accession>A2DAU8</accession>
<dbReference type="VEuPathDB" id="TrichDB:TVAGG3_0812790"/>
<dbReference type="RefSeq" id="XP_001583587.1">
    <property type="nucleotide sequence ID" value="XM_001583537.1"/>
</dbReference>
<dbReference type="KEGG" id="tva:5468157"/>
<dbReference type="AlphaFoldDB" id="A2DAU8"/>
<sequence>MNNENSEILPIQDKNFHVNLSELSKIKFPVPSFKPLNTFSISSILYHGDTASIFKGHYDNQVVIIETCTRIPFLLVCREYQYLTQELNQIENIVKIKALTRNTSLGVVSIAYEDIDFVPWSTPIPVDNLIPLFSMLLSTLSKIHHKKFSHGSICRSSIYISPDFKNLTIGCFHAAVKIGDLTALVYNHPCMPKSKNTTDPRKSDLYSAALWFLSYFDEDPHVALEKVDSLPIPPEIISIIHKLTCEDESERISADKASKAIQAFLNPSE</sequence>
<reference evidence="1" key="1">
    <citation type="submission" date="2006-10" db="EMBL/GenBank/DDBJ databases">
        <authorList>
            <person name="Amadeo P."/>
            <person name="Zhao Q."/>
            <person name="Wortman J."/>
            <person name="Fraser-Liggett C."/>
            <person name="Carlton J."/>
        </authorList>
    </citation>
    <scope>NUCLEOTIDE SEQUENCE</scope>
    <source>
        <strain evidence="1">G3</strain>
    </source>
</reference>
<evidence type="ECO:0000313" key="2">
    <source>
        <dbReference type="Proteomes" id="UP000001542"/>
    </source>
</evidence>
<dbReference type="SMR" id="A2DAU8"/>
<keyword evidence="2" id="KW-1185">Reference proteome</keyword>
<evidence type="ECO:0000313" key="1">
    <source>
        <dbReference type="EMBL" id="EAY22601.1"/>
    </source>
</evidence>
<dbReference type="InterPro" id="IPR011009">
    <property type="entry name" value="Kinase-like_dom_sf"/>
</dbReference>
<proteinExistence type="predicted"/>
<organism evidence="1 2">
    <name type="scientific">Trichomonas vaginalis (strain ATCC PRA-98 / G3)</name>
    <dbReference type="NCBI Taxonomy" id="412133"/>
    <lineage>
        <taxon>Eukaryota</taxon>
        <taxon>Metamonada</taxon>
        <taxon>Parabasalia</taxon>
        <taxon>Trichomonadida</taxon>
        <taxon>Trichomonadidae</taxon>
        <taxon>Trichomonas</taxon>
    </lineage>
</organism>
<name>A2DAU8_TRIV3</name>
<dbReference type="SUPFAM" id="SSF56112">
    <property type="entry name" value="Protein kinase-like (PK-like)"/>
    <property type="match status" value="1"/>
</dbReference>
<evidence type="ECO:0008006" key="3">
    <source>
        <dbReference type="Google" id="ProtNLM"/>
    </source>
</evidence>
<dbReference type="VEuPathDB" id="TrichDB:TVAG_036260"/>
<dbReference type="OrthoDB" id="10264967at2759"/>